<name>A0AC34FFQ9_9BILA</name>
<evidence type="ECO:0000313" key="1">
    <source>
        <dbReference type="Proteomes" id="UP000887579"/>
    </source>
</evidence>
<proteinExistence type="predicted"/>
<organism evidence="1 2">
    <name type="scientific">Panagrolaimus sp. ES5</name>
    <dbReference type="NCBI Taxonomy" id="591445"/>
    <lineage>
        <taxon>Eukaryota</taxon>
        <taxon>Metazoa</taxon>
        <taxon>Ecdysozoa</taxon>
        <taxon>Nematoda</taxon>
        <taxon>Chromadorea</taxon>
        <taxon>Rhabditida</taxon>
        <taxon>Tylenchina</taxon>
        <taxon>Panagrolaimomorpha</taxon>
        <taxon>Panagrolaimoidea</taxon>
        <taxon>Panagrolaimidae</taxon>
        <taxon>Panagrolaimus</taxon>
    </lineage>
</organism>
<protein>
    <submittedName>
        <fullName evidence="2">BTB domain-containing protein</fullName>
    </submittedName>
</protein>
<accession>A0AC34FFQ9</accession>
<sequence length="158" mass="18302">MKGDSEKEIEIPDFDFETVEKAVNLCYHRSLVKNEITTDGAILLLKFAAIYDIATLKENLELYLVYDIATLKENLELYLGDKLTVFNICEIVKIAKETKASKLEKKCFDFLIENIGNKKFIPNMDQLDEKFAHELLQKSMCMKSKTYLCKEIDLDNDE</sequence>
<reference evidence="2" key="1">
    <citation type="submission" date="2022-11" db="UniProtKB">
        <authorList>
            <consortium name="WormBaseParasite"/>
        </authorList>
    </citation>
    <scope>IDENTIFICATION</scope>
</reference>
<dbReference type="WBParaSite" id="ES5_v2.g15710.t1">
    <property type="protein sequence ID" value="ES5_v2.g15710.t1"/>
    <property type="gene ID" value="ES5_v2.g15710"/>
</dbReference>
<evidence type="ECO:0000313" key="2">
    <source>
        <dbReference type="WBParaSite" id="ES5_v2.g15710.t1"/>
    </source>
</evidence>
<dbReference type="Proteomes" id="UP000887579">
    <property type="component" value="Unplaced"/>
</dbReference>